<sequence length="92" mass="9041">MNVTPLTNSPMRVVIAPGTALSPPPFIASAEIVEGGALQFTMSDGSTVEVANLMQALAASVGGNSLATLNADGALMLGAGTVALVNGTLDVT</sequence>
<reference evidence="1 2" key="1">
    <citation type="journal article" date="2009" name="BMC Genomics">
        <title>Complete genome sequence of the sugarcane nitrogen-fixing endophyte Gluconacetobacter diazotrophicus Pal5.</title>
        <authorList>
            <person name="Bertalan M."/>
            <person name="Albano R."/>
            <person name="Padua V."/>
            <person name="Rouws L."/>
            <person name="Rojas C."/>
            <person name="Hemerly A."/>
            <person name="Teixeira K."/>
            <person name="Schwab S."/>
            <person name="Araujo J."/>
            <person name="Oliveira A."/>
            <person name="Franca L."/>
            <person name="Magalhaes V."/>
            <person name="Alqueres S."/>
            <person name="Cardoso A."/>
            <person name="Almeida W."/>
            <person name="Loureiro M.M."/>
            <person name="Nogueira E."/>
            <person name="Cidade D."/>
            <person name="Oliveira D."/>
            <person name="Simao T."/>
            <person name="Macedo J."/>
            <person name="Valadao A."/>
            <person name="Dreschsel M."/>
            <person name="Freitas F."/>
            <person name="Vidal M."/>
            <person name="Guedes H."/>
            <person name="Rodrigues E."/>
            <person name="Meneses C."/>
            <person name="Brioso P."/>
            <person name="Pozzer L."/>
            <person name="Figueiredo D."/>
            <person name="Montano H."/>
            <person name="Junior J."/>
            <person name="Filho G."/>
            <person name="Flores V."/>
            <person name="Ferreira B."/>
            <person name="Branco A."/>
            <person name="Gonzalez P."/>
            <person name="Guillobel H."/>
            <person name="Lemos M."/>
            <person name="Seibel L."/>
            <person name="Macedo J."/>
            <person name="Alves-Ferreira M."/>
            <person name="Sachetto-Martins G."/>
            <person name="Coelho A."/>
            <person name="Santos E."/>
            <person name="Amaral G."/>
            <person name="Neves A."/>
            <person name="Pacheco A.B."/>
            <person name="Carvalho D."/>
            <person name="Lery L."/>
            <person name="Bisch P."/>
            <person name="Rossle S.C."/>
            <person name="Urmenyi T."/>
            <person name="Kruger W.V."/>
            <person name="Martins O."/>
            <person name="Baldani J.I."/>
            <person name="Ferreira P.C."/>
        </authorList>
    </citation>
    <scope>NUCLEOTIDE SEQUENCE [LARGE SCALE GENOMIC DNA]</scope>
    <source>
        <strain evidence="2">ATCC 49037 / DSM 5601 / CCUG 37298 / CIP 103539 / LMG 7603 / PAl5</strain>
    </source>
</reference>
<gene>
    <name evidence="1" type="ordered locus">GDI2612</name>
</gene>
<organism evidence="1 2">
    <name type="scientific">Gluconacetobacter diazotrophicus (strain ATCC 49037 / DSM 5601 / CCUG 37298 / CIP 103539 / LMG 7603 / PAl5)</name>
    <dbReference type="NCBI Taxonomy" id="272568"/>
    <lineage>
        <taxon>Bacteria</taxon>
        <taxon>Pseudomonadati</taxon>
        <taxon>Pseudomonadota</taxon>
        <taxon>Alphaproteobacteria</taxon>
        <taxon>Acetobacterales</taxon>
        <taxon>Acetobacteraceae</taxon>
        <taxon>Gluconacetobacter</taxon>
    </lineage>
</organism>
<dbReference type="KEGG" id="gdi:GDI2612"/>
<dbReference type="AlphaFoldDB" id="A9HP82"/>
<name>A9HP82_GLUDA</name>
<dbReference type="EMBL" id="AM889285">
    <property type="protein sequence ID" value="CAP56555.1"/>
    <property type="molecule type" value="Genomic_DNA"/>
</dbReference>
<evidence type="ECO:0000313" key="1">
    <source>
        <dbReference type="EMBL" id="CAP56555.1"/>
    </source>
</evidence>
<accession>A9HP82</accession>
<evidence type="ECO:0000313" key="2">
    <source>
        <dbReference type="Proteomes" id="UP000001176"/>
    </source>
</evidence>
<proteinExistence type="predicted"/>
<dbReference type="Proteomes" id="UP000001176">
    <property type="component" value="Chromosome"/>
</dbReference>
<keyword evidence="2" id="KW-1185">Reference proteome</keyword>
<dbReference type="RefSeq" id="WP_012226636.1">
    <property type="nucleotide sequence ID" value="NC_010125.1"/>
</dbReference>
<protein>
    <submittedName>
        <fullName evidence="1">Uncharacterized protein</fullName>
    </submittedName>
</protein>